<accession>A0AA86SUL9</accession>
<dbReference type="InterPro" id="IPR004873">
    <property type="entry name" value="BURP_dom"/>
</dbReference>
<feature type="chain" id="PRO_5041713455" description="BURP domain-containing protein" evidence="1">
    <location>
        <begin position="28"/>
        <end position="311"/>
    </location>
</feature>
<dbReference type="SMART" id="SM01045">
    <property type="entry name" value="BURP"/>
    <property type="match status" value="1"/>
</dbReference>
<dbReference type="InterPro" id="IPR044816">
    <property type="entry name" value="BURP"/>
</dbReference>
<evidence type="ECO:0000313" key="3">
    <source>
        <dbReference type="EMBL" id="CAJ1973091.1"/>
    </source>
</evidence>
<dbReference type="PANTHER" id="PTHR31236:SF32">
    <property type="entry name" value="BURP DOMAIN PROTEIN USPL1-LIKE"/>
    <property type="match status" value="1"/>
</dbReference>
<keyword evidence="4" id="KW-1185">Reference proteome</keyword>
<dbReference type="EMBL" id="OY731406">
    <property type="protein sequence ID" value="CAJ1973091.1"/>
    <property type="molecule type" value="Genomic_DNA"/>
</dbReference>
<name>A0AA86SUL9_9FABA</name>
<organism evidence="3 4">
    <name type="scientific">Sphenostylis stenocarpa</name>
    <dbReference type="NCBI Taxonomy" id="92480"/>
    <lineage>
        <taxon>Eukaryota</taxon>
        <taxon>Viridiplantae</taxon>
        <taxon>Streptophyta</taxon>
        <taxon>Embryophyta</taxon>
        <taxon>Tracheophyta</taxon>
        <taxon>Spermatophyta</taxon>
        <taxon>Magnoliopsida</taxon>
        <taxon>eudicotyledons</taxon>
        <taxon>Gunneridae</taxon>
        <taxon>Pentapetalae</taxon>
        <taxon>rosids</taxon>
        <taxon>fabids</taxon>
        <taxon>Fabales</taxon>
        <taxon>Fabaceae</taxon>
        <taxon>Papilionoideae</taxon>
        <taxon>50 kb inversion clade</taxon>
        <taxon>NPAAA clade</taxon>
        <taxon>indigoferoid/millettioid clade</taxon>
        <taxon>Phaseoleae</taxon>
        <taxon>Sphenostylis</taxon>
    </lineage>
</organism>
<proteinExistence type="predicted"/>
<protein>
    <recommendedName>
        <fullName evidence="2">BURP domain-containing protein</fullName>
    </recommendedName>
</protein>
<reference evidence="3" key="1">
    <citation type="submission" date="2023-10" db="EMBL/GenBank/DDBJ databases">
        <authorList>
            <person name="Domelevo Entfellner J.-B."/>
        </authorList>
    </citation>
    <scope>NUCLEOTIDE SEQUENCE</scope>
</reference>
<dbReference type="Proteomes" id="UP001189624">
    <property type="component" value="Chromosome 9"/>
</dbReference>
<evidence type="ECO:0000259" key="2">
    <source>
        <dbReference type="PROSITE" id="PS51277"/>
    </source>
</evidence>
<keyword evidence="1" id="KW-0732">Signal</keyword>
<dbReference type="Pfam" id="PF03181">
    <property type="entry name" value="BURP"/>
    <property type="match status" value="1"/>
</dbReference>
<sequence>MFIGIKFMSWILFIYLLVTLCSYGCRARELGGTENKFLEVALEEGHNSSGNIQDHAMDHPNKLGHSAPPKLDTEHNHMDPSLMVFFTLKDLRVGKRMVIHFPKRDPSNSPKFWPKEEADSVPFSSDQLPYLLKLFSFSPNSAQATAMENTLRECESKPIKGEVKFCANSLESMLDFTQSILGVTSELQVLSTLHQTKSSVTFQNYTILETLMEIPAPKMVACHTMPYPYAVFYCHSQESENRVYRVSLAGENGDRVEATVVCHLDTSQWAPSHVSFQVLGITPGTSPVCHFFPADHLIWVPKHQAHGSSSM</sequence>
<dbReference type="PANTHER" id="PTHR31236">
    <property type="entry name" value="BURP DOMAIN PROTEIN USPL1-LIKE"/>
    <property type="match status" value="1"/>
</dbReference>
<feature type="signal peptide" evidence="1">
    <location>
        <begin position="1"/>
        <end position="27"/>
    </location>
</feature>
<evidence type="ECO:0000256" key="1">
    <source>
        <dbReference type="SAM" id="SignalP"/>
    </source>
</evidence>
<dbReference type="Gramene" id="rna-AYBTSS11_LOCUS25151">
    <property type="protein sequence ID" value="CAJ1973091.1"/>
    <property type="gene ID" value="gene-AYBTSS11_LOCUS25151"/>
</dbReference>
<dbReference type="AlphaFoldDB" id="A0AA86SUL9"/>
<dbReference type="PROSITE" id="PS51277">
    <property type="entry name" value="BURP"/>
    <property type="match status" value="1"/>
</dbReference>
<evidence type="ECO:0000313" key="4">
    <source>
        <dbReference type="Proteomes" id="UP001189624"/>
    </source>
</evidence>
<feature type="domain" description="BURP" evidence="2">
    <location>
        <begin position="85"/>
        <end position="302"/>
    </location>
</feature>
<gene>
    <name evidence="3" type="ORF">AYBTSS11_LOCUS25151</name>
</gene>